<dbReference type="SFLD" id="SFLDS00019">
    <property type="entry name" value="Glutathione_Transferase_(cytos"/>
    <property type="match status" value="1"/>
</dbReference>
<evidence type="ECO:0000259" key="5">
    <source>
        <dbReference type="PROSITE" id="PS50405"/>
    </source>
</evidence>
<keyword evidence="3" id="KW-0963">Cytoplasm</keyword>
<dbReference type="GO" id="GO:0006749">
    <property type="term" value="P:glutathione metabolic process"/>
    <property type="evidence" value="ECO:0007669"/>
    <property type="project" value="InterPro"/>
</dbReference>
<sequence>MGDKQSEVVLFGTWASSYCKRVELALKLKGIPYEYVEENLSNKSELLLLHNPVYKKVPVLVHKGKAIAESLVILEYIDEQWNNAPKLLPDDPYQKAKLRFWVDFYDKKIVLATLPIITSKGKEQEKAIDDMNELIRVLEDGIKKDFPGKFPFSNGQPLGLLDIIVAVNSCNYEAFHEAVAVVMSPEKTPPHFLAWANALKQHPLMKESLTPHDKLVAKMREIYFQSPQVRPSQNNI</sequence>
<evidence type="ECO:0000256" key="2">
    <source>
        <dbReference type="ARBA" id="ARBA00047960"/>
    </source>
</evidence>
<dbReference type="PANTHER" id="PTHR11260">
    <property type="entry name" value="GLUTATHIONE S-TRANSFERASE, GST, SUPERFAMILY, GST DOMAIN CONTAINING"/>
    <property type="match status" value="1"/>
</dbReference>
<protein>
    <recommendedName>
        <fullName evidence="3">Glutathione S-transferase</fullName>
        <ecNumber evidence="3">2.5.1.18</ecNumber>
    </recommendedName>
</protein>
<evidence type="ECO:0000256" key="3">
    <source>
        <dbReference type="RuleBase" id="RU369102"/>
    </source>
</evidence>
<name>A0AA88D3W9_FICCA</name>
<dbReference type="SFLD" id="SFLDG01152">
    <property type="entry name" value="Main.3:_Omega-_and_Tau-like"/>
    <property type="match status" value="1"/>
</dbReference>
<dbReference type="SFLD" id="SFLDG00358">
    <property type="entry name" value="Main_(cytGST)"/>
    <property type="match status" value="1"/>
</dbReference>
<comment type="similarity">
    <text evidence="3">Belongs to the GST superfamily.</text>
</comment>
<organism evidence="6 7">
    <name type="scientific">Ficus carica</name>
    <name type="common">Common fig</name>
    <dbReference type="NCBI Taxonomy" id="3494"/>
    <lineage>
        <taxon>Eukaryota</taxon>
        <taxon>Viridiplantae</taxon>
        <taxon>Streptophyta</taxon>
        <taxon>Embryophyta</taxon>
        <taxon>Tracheophyta</taxon>
        <taxon>Spermatophyta</taxon>
        <taxon>Magnoliopsida</taxon>
        <taxon>eudicotyledons</taxon>
        <taxon>Gunneridae</taxon>
        <taxon>Pentapetalae</taxon>
        <taxon>rosids</taxon>
        <taxon>fabids</taxon>
        <taxon>Rosales</taxon>
        <taxon>Moraceae</taxon>
        <taxon>Ficeae</taxon>
        <taxon>Ficus</taxon>
    </lineage>
</organism>
<dbReference type="SUPFAM" id="SSF52833">
    <property type="entry name" value="Thioredoxin-like"/>
    <property type="match status" value="1"/>
</dbReference>
<keyword evidence="1 3" id="KW-0808">Transferase</keyword>
<dbReference type="PANTHER" id="PTHR11260:SF622">
    <property type="entry name" value="GLUTATHIONE S-TRANSFERASE"/>
    <property type="match status" value="1"/>
</dbReference>
<dbReference type="GO" id="GO:0004364">
    <property type="term" value="F:glutathione transferase activity"/>
    <property type="evidence" value="ECO:0007669"/>
    <property type="project" value="UniProtKB-UniRule"/>
</dbReference>
<feature type="domain" description="GST C-terminal" evidence="5">
    <location>
        <begin position="91"/>
        <end position="222"/>
    </location>
</feature>
<keyword evidence="7" id="KW-1185">Reference proteome</keyword>
<comment type="function">
    <text evidence="3">Is involved in the conjugation of reduced glutathione to a wide number of exogenous and endogenous hydrophobic electrophiles.</text>
</comment>
<reference evidence="6" key="1">
    <citation type="submission" date="2023-07" db="EMBL/GenBank/DDBJ databases">
        <title>draft genome sequence of fig (Ficus carica).</title>
        <authorList>
            <person name="Takahashi T."/>
            <person name="Nishimura K."/>
        </authorList>
    </citation>
    <scope>NUCLEOTIDE SEQUENCE</scope>
</reference>
<comment type="caution">
    <text evidence="6">The sequence shown here is derived from an EMBL/GenBank/DDBJ whole genome shotgun (WGS) entry which is preliminary data.</text>
</comment>
<dbReference type="Proteomes" id="UP001187192">
    <property type="component" value="Unassembled WGS sequence"/>
</dbReference>
<evidence type="ECO:0000259" key="4">
    <source>
        <dbReference type="PROSITE" id="PS50404"/>
    </source>
</evidence>
<dbReference type="InterPro" id="IPR036249">
    <property type="entry name" value="Thioredoxin-like_sf"/>
</dbReference>
<comment type="catalytic activity">
    <reaction evidence="2 3">
        <text>RX + glutathione = an S-substituted glutathione + a halide anion + H(+)</text>
        <dbReference type="Rhea" id="RHEA:16437"/>
        <dbReference type="ChEBI" id="CHEBI:15378"/>
        <dbReference type="ChEBI" id="CHEBI:16042"/>
        <dbReference type="ChEBI" id="CHEBI:17792"/>
        <dbReference type="ChEBI" id="CHEBI:57925"/>
        <dbReference type="ChEBI" id="CHEBI:90779"/>
        <dbReference type="EC" id="2.5.1.18"/>
    </reaction>
</comment>
<dbReference type="InterPro" id="IPR040079">
    <property type="entry name" value="Glutathione_S-Trfase"/>
</dbReference>
<dbReference type="CDD" id="cd03058">
    <property type="entry name" value="GST_N_Tau"/>
    <property type="match status" value="1"/>
</dbReference>
<proteinExistence type="inferred from homology"/>
<dbReference type="Pfam" id="PF02798">
    <property type="entry name" value="GST_N"/>
    <property type="match status" value="1"/>
</dbReference>
<dbReference type="InterPro" id="IPR036282">
    <property type="entry name" value="Glutathione-S-Trfase_C_sf"/>
</dbReference>
<dbReference type="InterPro" id="IPR045074">
    <property type="entry name" value="GST_C_Tau"/>
</dbReference>
<gene>
    <name evidence="6" type="ORF">TIFTF001_011068</name>
</gene>
<dbReference type="PROSITE" id="PS50405">
    <property type="entry name" value="GST_CTER"/>
    <property type="match status" value="1"/>
</dbReference>
<dbReference type="AlphaFoldDB" id="A0AA88D3W9"/>
<dbReference type="Gene3D" id="1.20.1050.10">
    <property type="match status" value="1"/>
</dbReference>
<dbReference type="InterPro" id="IPR010987">
    <property type="entry name" value="Glutathione-S-Trfase_C-like"/>
</dbReference>
<evidence type="ECO:0000313" key="6">
    <source>
        <dbReference type="EMBL" id="GMN41846.1"/>
    </source>
</evidence>
<dbReference type="GO" id="GO:0005829">
    <property type="term" value="C:cytosol"/>
    <property type="evidence" value="ECO:0007669"/>
    <property type="project" value="UniProtKB-SubCell"/>
</dbReference>
<dbReference type="FunFam" id="3.40.30.10:FF:000197">
    <property type="entry name" value="Glutathione S-transferase U10"/>
    <property type="match status" value="1"/>
</dbReference>
<dbReference type="PROSITE" id="PS51354">
    <property type="entry name" value="GLUTAREDOXIN_2"/>
    <property type="match status" value="1"/>
</dbReference>
<dbReference type="EMBL" id="BTGU01000013">
    <property type="protein sequence ID" value="GMN41846.1"/>
    <property type="molecule type" value="Genomic_DNA"/>
</dbReference>
<dbReference type="Gene3D" id="3.40.30.10">
    <property type="entry name" value="Glutaredoxin"/>
    <property type="match status" value="1"/>
</dbReference>
<dbReference type="PROSITE" id="PS50404">
    <property type="entry name" value="GST_NTER"/>
    <property type="match status" value="1"/>
</dbReference>
<dbReference type="InterPro" id="IPR004045">
    <property type="entry name" value="Glutathione_S-Trfase_N"/>
</dbReference>
<dbReference type="EC" id="2.5.1.18" evidence="3"/>
<comment type="subcellular location">
    <subcellularLocation>
        <location evidence="3">Cytoplasm</location>
        <location evidence="3">Cytosol</location>
    </subcellularLocation>
</comment>
<accession>A0AA88D3W9</accession>
<dbReference type="InterPro" id="IPR045073">
    <property type="entry name" value="Omega/Tau-like"/>
</dbReference>
<dbReference type="SUPFAM" id="SSF47616">
    <property type="entry name" value="GST C-terminal domain-like"/>
    <property type="match status" value="1"/>
</dbReference>
<dbReference type="CDD" id="cd03185">
    <property type="entry name" value="GST_C_Tau"/>
    <property type="match status" value="1"/>
</dbReference>
<evidence type="ECO:0000313" key="7">
    <source>
        <dbReference type="Proteomes" id="UP001187192"/>
    </source>
</evidence>
<feature type="domain" description="GST N-terminal" evidence="4">
    <location>
        <begin position="6"/>
        <end position="85"/>
    </location>
</feature>
<evidence type="ECO:0000256" key="1">
    <source>
        <dbReference type="ARBA" id="ARBA00022679"/>
    </source>
</evidence>